<dbReference type="STRING" id="1573173.A0A166MI21"/>
<evidence type="ECO:0000313" key="1">
    <source>
        <dbReference type="EMBL" id="KZL64684.1"/>
    </source>
</evidence>
<feature type="non-terminal residue" evidence="1">
    <location>
        <position position="1"/>
    </location>
</feature>
<name>A0A166MI21_COLIC</name>
<evidence type="ECO:0000313" key="2">
    <source>
        <dbReference type="Proteomes" id="UP000076584"/>
    </source>
</evidence>
<accession>A0A166MI21</accession>
<dbReference type="EMBL" id="LFIW01002678">
    <property type="protein sequence ID" value="KZL64684.1"/>
    <property type="molecule type" value="Genomic_DNA"/>
</dbReference>
<reference evidence="1 2" key="1">
    <citation type="submission" date="2015-06" db="EMBL/GenBank/DDBJ databases">
        <title>Survival trade-offs in plant roots during colonization by closely related pathogenic and mutualistic fungi.</title>
        <authorList>
            <person name="Hacquard S."/>
            <person name="Kracher B."/>
            <person name="Hiruma K."/>
            <person name="Weinman A."/>
            <person name="Muench P."/>
            <person name="Garrido Oter R."/>
            <person name="Ver Loren van Themaat E."/>
            <person name="Dallerey J.-F."/>
            <person name="Damm U."/>
            <person name="Henrissat B."/>
            <person name="Lespinet O."/>
            <person name="Thon M."/>
            <person name="Kemen E."/>
            <person name="McHardy A.C."/>
            <person name="Schulze-Lefert P."/>
            <person name="O'Connell R.J."/>
        </authorList>
    </citation>
    <scope>NUCLEOTIDE SEQUENCE [LARGE SCALE GENOMIC DNA]</scope>
    <source>
        <strain evidence="1 2">MAFF 238704</strain>
    </source>
</reference>
<keyword evidence="2" id="KW-1185">Reference proteome</keyword>
<organism evidence="1 2">
    <name type="scientific">Colletotrichum incanum</name>
    <name type="common">Soybean anthracnose fungus</name>
    <dbReference type="NCBI Taxonomy" id="1573173"/>
    <lineage>
        <taxon>Eukaryota</taxon>
        <taxon>Fungi</taxon>
        <taxon>Dikarya</taxon>
        <taxon>Ascomycota</taxon>
        <taxon>Pezizomycotina</taxon>
        <taxon>Sordariomycetes</taxon>
        <taxon>Hypocreomycetidae</taxon>
        <taxon>Glomerellales</taxon>
        <taxon>Glomerellaceae</taxon>
        <taxon>Colletotrichum</taxon>
        <taxon>Colletotrichum spaethianum species complex</taxon>
    </lineage>
</organism>
<comment type="caution">
    <text evidence="1">The sequence shown here is derived from an EMBL/GenBank/DDBJ whole genome shotgun (WGS) entry which is preliminary data.</text>
</comment>
<dbReference type="Proteomes" id="UP000076584">
    <property type="component" value="Unassembled WGS sequence"/>
</dbReference>
<protein>
    <submittedName>
        <fullName evidence="1">F-box domain-containing protein</fullName>
    </submittedName>
</protein>
<sequence length="179" mass="20518">LSLSLLPDRHDLRTKTFPVLPDTVLGRIMRFICPHSQDETYETCEARAIVDACALCHLRDPAHSARVCIKWCNPATAILYQSIRIDVVHYCPRELQLSEQCKHKSFPRGNTDPDDVPAVRLRLFRRTLCDDDPRLGPMARYIKLPYIYALRSGRGGTSSYYTQTHKPSLRRPPIGLICR</sequence>
<gene>
    <name evidence="1" type="ORF">CI238_11854</name>
</gene>
<dbReference type="AlphaFoldDB" id="A0A166MI21"/>
<proteinExistence type="predicted"/>